<keyword evidence="3" id="KW-0274">FAD</keyword>
<keyword evidence="7" id="KW-1185">Reference proteome</keyword>
<protein>
    <submittedName>
        <fullName evidence="6">FAD-binding domain-containing protein</fullName>
    </submittedName>
</protein>
<organism evidence="6 7">
    <name type="scientific">Aspergillus sclerotioniger CBS 115572</name>
    <dbReference type="NCBI Taxonomy" id="1450535"/>
    <lineage>
        <taxon>Eukaryota</taxon>
        <taxon>Fungi</taxon>
        <taxon>Dikarya</taxon>
        <taxon>Ascomycota</taxon>
        <taxon>Pezizomycotina</taxon>
        <taxon>Eurotiomycetes</taxon>
        <taxon>Eurotiomycetidae</taxon>
        <taxon>Eurotiales</taxon>
        <taxon>Aspergillaceae</taxon>
        <taxon>Aspergillus</taxon>
        <taxon>Aspergillus subgen. Circumdati</taxon>
    </lineage>
</organism>
<reference evidence="6 7" key="1">
    <citation type="submission" date="2016-12" db="EMBL/GenBank/DDBJ databases">
        <title>The genomes of Aspergillus section Nigri reveals drivers in fungal speciation.</title>
        <authorList>
            <consortium name="DOE Joint Genome Institute"/>
            <person name="Vesth T.C."/>
            <person name="Nybo J."/>
            <person name="Theobald S."/>
            <person name="Brandl J."/>
            <person name="Frisvad J.C."/>
            <person name="Nielsen K.F."/>
            <person name="Lyhne E.K."/>
            <person name="Kogle M.E."/>
            <person name="Kuo A."/>
            <person name="Riley R."/>
            <person name="Clum A."/>
            <person name="Nolan M."/>
            <person name="Lipzen A."/>
            <person name="Salamov A."/>
            <person name="Henrissat B."/>
            <person name="Wiebenga A."/>
            <person name="De Vries R.P."/>
            <person name="Grigoriev I.V."/>
            <person name="Mortensen U.H."/>
            <person name="Andersen M.R."/>
            <person name="Baker S.E."/>
        </authorList>
    </citation>
    <scope>NUCLEOTIDE SEQUENCE [LARGE SCALE GENOMIC DNA]</scope>
    <source>
        <strain evidence="6 7">CBS 115572</strain>
    </source>
</reference>
<dbReference type="RefSeq" id="XP_025470434.1">
    <property type="nucleotide sequence ID" value="XM_025613712.1"/>
</dbReference>
<evidence type="ECO:0000313" key="7">
    <source>
        <dbReference type="Proteomes" id="UP000246702"/>
    </source>
</evidence>
<dbReference type="PANTHER" id="PTHR42973">
    <property type="entry name" value="BINDING OXIDOREDUCTASE, PUTATIVE (AFU_ORTHOLOGUE AFUA_1G17690)-RELATED"/>
    <property type="match status" value="1"/>
</dbReference>
<dbReference type="InterPro" id="IPR006094">
    <property type="entry name" value="Oxid_FAD_bind_N"/>
</dbReference>
<dbReference type="GO" id="GO:0071949">
    <property type="term" value="F:FAD binding"/>
    <property type="evidence" value="ECO:0007669"/>
    <property type="project" value="InterPro"/>
</dbReference>
<dbReference type="Proteomes" id="UP000246702">
    <property type="component" value="Unassembled WGS sequence"/>
</dbReference>
<evidence type="ECO:0000256" key="2">
    <source>
        <dbReference type="ARBA" id="ARBA00022630"/>
    </source>
</evidence>
<comment type="similarity">
    <text evidence="1">Belongs to the oxygen-dependent FAD-linked oxidoreductase family.</text>
</comment>
<comment type="caution">
    <text evidence="6">The sequence shown here is derived from an EMBL/GenBank/DDBJ whole genome shotgun (WGS) entry which is preliminary data.</text>
</comment>
<dbReference type="Gene3D" id="3.30.465.10">
    <property type="match status" value="1"/>
</dbReference>
<evidence type="ECO:0000259" key="5">
    <source>
        <dbReference type="PROSITE" id="PS51387"/>
    </source>
</evidence>
<accession>A0A317X529</accession>
<evidence type="ECO:0000256" key="1">
    <source>
        <dbReference type="ARBA" id="ARBA00005466"/>
    </source>
</evidence>
<evidence type="ECO:0000256" key="3">
    <source>
        <dbReference type="ARBA" id="ARBA00022827"/>
    </source>
</evidence>
<keyword evidence="2" id="KW-0285">Flavoprotein</keyword>
<dbReference type="InterPro" id="IPR036318">
    <property type="entry name" value="FAD-bd_PCMH-like_sf"/>
</dbReference>
<evidence type="ECO:0000256" key="4">
    <source>
        <dbReference type="ARBA" id="ARBA00023002"/>
    </source>
</evidence>
<evidence type="ECO:0000313" key="6">
    <source>
        <dbReference type="EMBL" id="PWY93673.1"/>
    </source>
</evidence>
<keyword evidence="4" id="KW-0560">Oxidoreductase</keyword>
<sequence>MAITDAIKVLEETFLSQVLLPGTVEYTELNSSYLSALENDITPACIFRPTSNQDISTFLKLTNNTHFAIRGGGQQPLPGCANIPDGITLDLGLLTGIELNEDTSTVSIAAGERWGNVYNVLAPKNLAVAGGRSANGGIGGLALQALNPPTHSLTHPSGLSFFSSREGFICDNLTKPDASHDTHLMLSIGYAAPFGGTMCQNQVYFTKAGDGETDVPRVLERFVDITPRLEELSSVKLMDIKEAAGGQAAVAMEDMRSAYMNITLKASSPALETAADIYTSPLDPIKSKEGIICSLTLQPHPVSLLEKSVELGGNSLGLSPEDGPLISVLLLAYWKDREDDEHIMGLMKDTLGRIEADAKEKGQAVGFTFMNYASGFQDPVASYGVENVSRLQGVSRKYDPEGVFQRLVPGGFKLFG</sequence>
<gene>
    <name evidence="6" type="ORF">BO94DRAFT_554408</name>
</gene>
<dbReference type="InterPro" id="IPR050416">
    <property type="entry name" value="FAD-linked_Oxidoreductase"/>
</dbReference>
<dbReference type="OrthoDB" id="2151789at2759"/>
<dbReference type="PROSITE" id="PS51387">
    <property type="entry name" value="FAD_PCMH"/>
    <property type="match status" value="1"/>
</dbReference>
<dbReference type="PANTHER" id="PTHR42973:SF22">
    <property type="entry name" value="FAD-BINDING PCMH-TYPE DOMAIN-CONTAINING PROTEIN-RELATED"/>
    <property type="match status" value="1"/>
</dbReference>
<dbReference type="EMBL" id="MSFK01000006">
    <property type="protein sequence ID" value="PWY93673.1"/>
    <property type="molecule type" value="Genomic_DNA"/>
</dbReference>
<dbReference type="SUPFAM" id="SSF56176">
    <property type="entry name" value="FAD-binding/transporter-associated domain-like"/>
    <property type="match status" value="1"/>
</dbReference>
<dbReference type="InterPro" id="IPR016166">
    <property type="entry name" value="FAD-bd_PCMH"/>
</dbReference>
<feature type="domain" description="FAD-binding PCMH-type" evidence="5">
    <location>
        <begin position="39"/>
        <end position="302"/>
    </location>
</feature>
<dbReference type="GO" id="GO:0016491">
    <property type="term" value="F:oxidoreductase activity"/>
    <property type="evidence" value="ECO:0007669"/>
    <property type="project" value="UniProtKB-KW"/>
</dbReference>
<proteinExistence type="inferred from homology"/>
<dbReference type="Pfam" id="PF01565">
    <property type="entry name" value="FAD_binding_4"/>
    <property type="match status" value="1"/>
</dbReference>
<dbReference type="InterPro" id="IPR016169">
    <property type="entry name" value="FAD-bd_PCMH_sub2"/>
</dbReference>
<dbReference type="STRING" id="1450535.A0A317X529"/>
<name>A0A317X529_9EURO</name>
<dbReference type="AlphaFoldDB" id="A0A317X529"/>
<dbReference type="GeneID" id="37115855"/>